<dbReference type="PROSITE" id="PS00383">
    <property type="entry name" value="TYR_PHOSPHATASE_1"/>
    <property type="match status" value="1"/>
</dbReference>
<dbReference type="EMBL" id="KV700123">
    <property type="protein sequence ID" value="OCF34773.1"/>
    <property type="molecule type" value="Genomic_DNA"/>
</dbReference>
<feature type="compositionally biased region" description="Low complexity" evidence="4">
    <location>
        <begin position="867"/>
        <end position="876"/>
    </location>
</feature>
<gene>
    <name evidence="6" type="ORF">I316_03315</name>
</gene>
<dbReference type="InterPro" id="IPR011993">
    <property type="entry name" value="PH-like_dom_sf"/>
</dbReference>
<dbReference type="Pfam" id="PF06602">
    <property type="entry name" value="Myotub-related"/>
    <property type="match status" value="1"/>
</dbReference>
<feature type="compositionally biased region" description="Polar residues" evidence="4">
    <location>
        <begin position="795"/>
        <end position="814"/>
    </location>
</feature>
<dbReference type="Proteomes" id="UP000092666">
    <property type="component" value="Unassembled WGS sequence"/>
</dbReference>
<feature type="active site" description="Phosphocysteine intermediate" evidence="2">
    <location>
        <position position="382"/>
    </location>
</feature>
<feature type="compositionally biased region" description="Polar residues" evidence="4">
    <location>
        <begin position="754"/>
        <end position="788"/>
    </location>
</feature>
<dbReference type="GO" id="GO:0005737">
    <property type="term" value="C:cytoplasm"/>
    <property type="evidence" value="ECO:0007669"/>
    <property type="project" value="TreeGrafter"/>
</dbReference>
<dbReference type="Pfam" id="PF21098">
    <property type="entry name" value="PH-GRAM_MTMR6-like"/>
    <property type="match status" value="1"/>
</dbReference>
<feature type="binding site" evidence="3">
    <location>
        <begin position="382"/>
        <end position="388"/>
    </location>
    <ligand>
        <name>substrate</name>
    </ligand>
</feature>
<dbReference type="GO" id="GO:0004438">
    <property type="term" value="F:phosphatidylinositol-3-phosphate phosphatase activity"/>
    <property type="evidence" value="ECO:0007669"/>
    <property type="project" value="TreeGrafter"/>
</dbReference>
<proteinExistence type="inferred from homology"/>
<dbReference type="InterPro" id="IPR030564">
    <property type="entry name" value="Myotubularin"/>
</dbReference>
<evidence type="ECO:0000256" key="3">
    <source>
        <dbReference type="PIRSR" id="PIRSR630564-2"/>
    </source>
</evidence>
<dbReference type="PROSITE" id="PS51339">
    <property type="entry name" value="PPASE_MYOTUBULARIN"/>
    <property type="match status" value="1"/>
</dbReference>
<dbReference type="InterPro" id="IPR048994">
    <property type="entry name" value="PH-GRAM_MTMR6-9"/>
</dbReference>
<dbReference type="PANTHER" id="PTHR10807:SF128">
    <property type="entry name" value="PHOSPHATIDYLINOSITOL-3,5-BISPHOSPHATE 3-PHOSPHATASE"/>
    <property type="match status" value="1"/>
</dbReference>
<dbReference type="PANTHER" id="PTHR10807">
    <property type="entry name" value="MYOTUBULARIN-RELATED"/>
    <property type="match status" value="1"/>
</dbReference>
<feature type="compositionally biased region" description="Polar residues" evidence="4">
    <location>
        <begin position="884"/>
        <end position="894"/>
    </location>
</feature>
<dbReference type="OrthoDB" id="271628at2759"/>
<feature type="domain" description="Myotubularin phosphatase" evidence="5">
    <location>
        <begin position="153"/>
        <end position="590"/>
    </location>
</feature>
<dbReference type="AlphaFoldDB" id="A0A1B9GUP9"/>
<dbReference type="CDD" id="cd17666">
    <property type="entry name" value="PTP-MTM-like_fungal"/>
    <property type="match status" value="1"/>
</dbReference>
<evidence type="ECO:0000256" key="4">
    <source>
        <dbReference type="SAM" id="MobiDB-lite"/>
    </source>
</evidence>
<dbReference type="STRING" id="1296120.A0A1B9GUP9"/>
<dbReference type="InterPro" id="IPR029021">
    <property type="entry name" value="Prot-tyrosine_phosphatase-like"/>
</dbReference>
<organism evidence="6 7">
    <name type="scientific">Kwoniella heveanensis BCC8398</name>
    <dbReference type="NCBI Taxonomy" id="1296120"/>
    <lineage>
        <taxon>Eukaryota</taxon>
        <taxon>Fungi</taxon>
        <taxon>Dikarya</taxon>
        <taxon>Basidiomycota</taxon>
        <taxon>Agaricomycotina</taxon>
        <taxon>Tremellomycetes</taxon>
        <taxon>Tremellales</taxon>
        <taxon>Cryptococcaceae</taxon>
        <taxon>Kwoniella</taxon>
    </lineage>
</organism>
<sequence length="934" mass="102996">MDSLRVARVDHVQLDQYLPPITASSASSSASTPSTKPTRHRRTGTLHLTPHHLIFSETSTSKASEPEIWIPYPSITLMTRLPQNIQGLYPVRIETRYFNNYIMSFEKDREGGAEDVWQSVKDSAVKTSVHQLHAFFYHDPHSSRSADSSIAKGWTIYNPRQEFARQGLGSKTKSWRFTDINKDYSFSPTYPAKLAVPTRISDSTLSYAAKYRSKARIPALTYLHWANSASITRSSQPMVGLKNSRSAQDERLVECIFSTHLYPDAAYASPIYGATTTNLIIDARPTTNAMANVAMGAGTENMENYKSGKKAYLGIDNIHVMRNSLKIINEAIRDAETKPAGVLDRGLLRKSNWLKHISTILDGSLLIIRNIHLNASHVLIHCSDGWDRTAQLSAVAQICLDPFYRTIDGLAILIEKDFLSFGHKFLDRSGHMSSEKLFIEAEGEEDSDEEGVGAQKAAQAFFASVQKQFRGTSHLKETSPVFHQFLDCIRQIQRQFPERFEFNERYLLDIFYHLYSCQFGTFLFNNERERQNTTPGPSYVERTASVWDYLHQSRSTYLNESFDSELDRQRDDQGVLLFDPKDVQFWFRLFRRGDEEMNGSPLTLAQAQGAEMLGPLGAGQEDPITPSPTIASIARAVSPPSSWSLTDTNPVSTENGSTIGPSSTPRRAGGGGGVGGGWGWSQFSTGAFNAVSSAAREIKSISTDAIAQLKAEANEVDGDWRREPTATTLANGRTATGVETTYAPYTRQAVRIPSESNPWSTDSQIQPNTNRFASTATNDNSIKAVSTSPREEVARNNTINGTLTHGQAQKQTQFPPARPQGLNARLPSATNPWATMSSTPTPTLTPPPPSNMIRSTTPHASGPGQRSDISSSLSDLKLIDKSNTDTMISRSASDNGGRADAKKDMVHGGGNSDDDVVRAAMGDDKKAWDPLGAL</sequence>
<feature type="region of interest" description="Disordered" evidence="4">
    <location>
        <begin position="753"/>
        <end position="934"/>
    </location>
</feature>
<feature type="compositionally biased region" description="Basic and acidic residues" evidence="4">
    <location>
        <begin position="915"/>
        <end position="928"/>
    </location>
</feature>
<dbReference type="GO" id="GO:0016020">
    <property type="term" value="C:membrane"/>
    <property type="evidence" value="ECO:0007669"/>
    <property type="project" value="TreeGrafter"/>
</dbReference>
<feature type="region of interest" description="Disordered" evidence="4">
    <location>
        <begin position="638"/>
        <end position="674"/>
    </location>
</feature>
<protein>
    <submittedName>
        <fullName evidence="6">Myotubularin</fullName>
    </submittedName>
</protein>
<dbReference type="SUPFAM" id="SSF52799">
    <property type="entry name" value="(Phosphotyrosine protein) phosphatases II"/>
    <property type="match status" value="1"/>
</dbReference>
<accession>A0A1B9GUP9</accession>
<feature type="region of interest" description="Disordered" evidence="4">
    <location>
        <begin position="22"/>
        <end position="43"/>
    </location>
</feature>
<evidence type="ECO:0000313" key="6">
    <source>
        <dbReference type="EMBL" id="OCF34773.1"/>
    </source>
</evidence>
<dbReference type="InterPro" id="IPR010569">
    <property type="entry name" value="Myotubularin-like_Pase_dom"/>
</dbReference>
<keyword evidence="7" id="KW-1185">Reference proteome</keyword>
<evidence type="ECO:0000256" key="1">
    <source>
        <dbReference type="ARBA" id="ARBA00007471"/>
    </source>
</evidence>
<evidence type="ECO:0000313" key="7">
    <source>
        <dbReference type="Proteomes" id="UP000092666"/>
    </source>
</evidence>
<dbReference type="InterPro" id="IPR016130">
    <property type="entry name" value="Tyr_Pase_AS"/>
</dbReference>
<evidence type="ECO:0000256" key="2">
    <source>
        <dbReference type="PIRSR" id="PIRSR630564-1"/>
    </source>
</evidence>
<feature type="binding site" evidence="3">
    <location>
        <begin position="317"/>
        <end position="318"/>
    </location>
    <ligand>
        <name>substrate</name>
    </ligand>
</feature>
<reference evidence="6 7" key="1">
    <citation type="submission" date="2013-07" db="EMBL/GenBank/DDBJ databases">
        <title>The Genome Sequence of Cryptococcus heveanensis BCC8398.</title>
        <authorList>
            <consortium name="The Broad Institute Genome Sequencing Platform"/>
            <person name="Cuomo C."/>
            <person name="Litvintseva A."/>
            <person name="Chen Y."/>
            <person name="Heitman J."/>
            <person name="Sun S."/>
            <person name="Springer D."/>
            <person name="Dromer F."/>
            <person name="Young S.K."/>
            <person name="Zeng Q."/>
            <person name="Gargeya S."/>
            <person name="Fitzgerald M."/>
            <person name="Abouelleil A."/>
            <person name="Alvarado L."/>
            <person name="Berlin A.M."/>
            <person name="Chapman S.B."/>
            <person name="Dewar J."/>
            <person name="Goldberg J."/>
            <person name="Griggs A."/>
            <person name="Gujja S."/>
            <person name="Hansen M."/>
            <person name="Howarth C."/>
            <person name="Imamovic A."/>
            <person name="Larimer J."/>
            <person name="McCowan C."/>
            <person name="Murphy C."/>
            <person name="Pearson M."/>
            <person name="Priest M."/>
            <person name="Roberts A."/>
            <person name="Saif S."/>
            <person name="Shea T."/>
            <person name="Sykes S."/>
            <person name="Wortman J."/>
            <person name="Nusbaum C."/>
            <person name="Birren B."/>
        </authorList>
    </citation>
    <scope>NUCLEOTIDE SEQUENCE [LARGE SCALE GENOMIC DNA]</scope>
    <source>
        <strain evidence="6 7">BCC8398</strain>
    </source>
</reference>
<name>A0A1B9GUP9_9TREE</name>
<feature type="compositionally biased region" description="Polar residues" evidence="4">
    <location>
        <begin position="639"/>
        <end position="665"/>
    </location>
</feature>
<evidence type="ECO:0000259" key="5">
    <source>
        <dbReference type="PROSITE" id="PS51339"/>
    </source>
</evidence>
<comment type="similarity">
    <text evidence="1">Belongs to the protein-tyrosine phosphatase family. Non-receptor class myotubularin subfamily.</text>
</comment>
<reference evidence="7" key="2">
    <citation type="submission" date="2013-12" db="EMBL/GenBank/DDBJ databases">
        <title>Evolution of pathogenesis and genome organization in the Tremellales.</title>
        <authorList>
            <person name="Cuomo C."/>
            <person name="Litvintseva A."/>
            <person name="Heitman J."/>
            <person name="Chen Y."/>
            <person name="Sun S."/>
            <person name="Springer D."/>
            <person name="Dromer F."/>
            <person name="Young S."/>
            <person name="Zeng Q."/>
            <person name="Chapman S."/>
            <person name="Gujja S."/>
            <person name="Saif S."/>
            <person name="Birren B."/>
        </authorList>
    </citation>
    <scope>NUCLEOTIDE SEQUENCE [LARGE SCALE GENOMIC DNA]</scope>
    <source>
        <strain evidence="7">BCC8398</strain>
    </source>
</reference>
<dbReference type="GO" id="GO:0046856">
    <property type="term" value="P:phosphatidylinositol dephosphorylation"/>
    <property type="evidence" value="ECO:0007669"/>
    <property type="project" value="TreeGrafter"/>
</dbReference>
<feature type="compositionally biased region" description="Basic and acidic residues" evidence="4">
    <location>
        <begin position="897"/>
        <end position="906"/>
    </location>
</feature>
<feature type="compositionally biased region" description="Low complexity" evidence="4">
    <location>
        <begin position="22"/>
        <end position="35"/>
    </location>
</feature>
<dbReference type="Gene3D" id="2.30.29.30">
    <property type="entry name" value="Pleckstrin-homology domain (PH domain)/Phosphotyrosine-binding domain (PTB)"/>
    <property type="match status" value="1"/>
</dbReference>